<organism evidence="2 3">
    <name type="scientific">Pseudarthrobacter chlorophenolicus (strain ATCC 700700 / DSM 12829 / CIP 107037 / JCM 12360 / KCTC 9906 / NCIMB 13794 / A6)</name>
    <name type="common">Arthrobacter chlorophenolicus</name>
    <dbReference type="NCBI Taxonomy" id="452863"/>
    <lineage>
        <taxon>Bacteria</taxon>
        <taxon>Bacillati</taxon>
        <taxon>Actinomycetota</taxon>
        <taxon>Actinomycetes</taxon>
        <taxon>Micrococcales</taxon>
        <taxon>Micrococcaceae</taxon>
        <taxon>Pseudarthrobacter</taxon>
    </lineage>
</organism>
<dbReference type="RefSeq" id="WP_015938445.1">
    <property type="nucleotide sequence ID" value="NC_011886.1"/>
</dbReference>
<name>B8HGI5_PSECP</name>
<accession>B8HGI5</accession>
<dbReference type="PROSITE" id="PS51186">
    <property type="entry name" value="GNAT"/>
    <property type="match status" value="1"/>
</dbReference>
<dbReference type="GO" id="GO:0016747">
    <property type="term" value="F:acyltransferase activity, transferring groups other than amino-acyl groups"/>
    <property type="evidence" value="ECO:0007669"/>
    <property type="project" value="InterPro"/>
</dbReference>
<protein>
    <submittedName>
        <fullName evidence="2">GCN5-related N-acetyltransferase</fullName>
    </submittedName>
</protein>
<dbReference type="AlphaFoldDB" id="B8HGI5"/>
<dbReference type="STRING" id="452863.Achl_3291"/>
<dbReference type="OrthoDB" id="4792644at2"/>
<proteinExistence type="predicted"/>
<dbReference type="eggNOG" id="COG0456">
    <property type="taxonomic scope" value="Bacteria"/>
</dbReference>
<evidence type="ECO:0000313" key="2">
    <source>
        <dbReference type="EMBL" id="ACL41251.1"/>
    </source>
</evidence>
<dbReference type="Pfam" id="PF00583">
    <property type="entry name" value="Acetyltransf_1"/>
    <property type="match status" value="1"/>
</dbReference>
<dbReference type="Proteomes" id="UP000002505">
    <property type="component" value="Chromosome"/>
</dbReference>
<dbReference type="InterPro" id="IPR000182">
    <property type="entry name" value="GNAT_dom"/>
</dbReference>
<reference evidence="2" key="1">
    <citation type="submission" date="2009-01" db="EMBL/GenBank/DDBJ databases">
        <title>Complete sequence of chromosome of Arthrobacter chlorophenolicus A6.</title>
        <authorList>
            <consortium name="US DOE Joint Genome Institute"/>
            <person name="Lucas S."/>
            <person name="Copeland A."/>
            <person name="Lapidus A."/>
            <person name="Glavina del Rio T."/>
            <person name="Tice H."/>
            <person name="Bruce D."/>
            <person name="Goodwin L."/>
            <person name="Pitluck S."/>
            <person name="Goltsman E."/>
            <person name="Clum A."/>
            <person name="Larimer F."/>
            <person name="Land M."/>
            <person name="Hauser L."/>
            <person name="Kyrpides N."/>
            <person name="Mikhailova N."/>
            <person name="Jansson J."/>
            <person name="Richardson P."/>
        </authorList>
    </citation>
    <scope>NUCLEOTIDE SEQUENCE [LARGE SCALE GENOMIC DNA]</scope>
    <source>
        <strain evidence="2">A6</strain>
    </source>
</reference>
<sequence>MDVNVRTPDVNELNQILRVLEQWQCDGGPLDLHPGDLGWYSLRGPAATAAAIRVWSCGDTALAIALLDGPQLLRFAMDPSLRQDESLAVRIVADVGEPATGVLDAGSATIEARGAYALSEQLTKEGWLPGDPWTPLKLNLAAPIDTGGPHVEIIEPDRTDEWVSVHWSAFRGTPIPHGRLRNFVDGWRAAAEGPFLGSARILSLYADSRAVAVAAVWSAGNGRPGLIEPMGVHREHRGRGYGTIMTRAAAASLREMDSSSATVCAESSNAGALSTYLAAGFSAQPEVADWRRGP</sequence>
<dbReference type="KEGG" id="ach:Achl_3291"/>
<gene>
    <name evidence="2" type="ordered locus">Achl_3291</name>
</gene>
<dbReference type="EMBL" id="CP001341">
    <property type="protein sequence ID" value="ACL41251.1"/>
    <property type="molecule type" value="Genomic_DNA"/>
</dbReference>
<evidence type="ECO:0000259" key="1">
    <source>
        <dbReference type="PROSITE" id="PS51186"/>
    </source>
</evidence>
<feature type="domain" description="N-acetyltransferase" evidence="1">
    <location>
        <begin position="149"/>
        <end position="294"/>
    </location>
</feature>
<dbReference type="CDD" id="cd04301">
    <property type="entry name" value="NAT_SF"/>
    <property type="match status" value="1"/>
</dbReference>
<dbReference type="HOGENOM" id="CLU_083019_0_0_11"/>
<dbReference type="SUPFAM" id="SSF55729">
    <property type="entry name" value="Acyl-CoA N-acyltransferases (Nat)"/>
    <property type="match status" value="1"/>
</dbReference>
<keyword evidence="3" id="KW-1185">Reference proteome</keyword>
<dbReference type="InterPro" id="IPR016181">
    <property type="entry name" value="Acyl_CoA_acyltransferase"/>
</dbReference>
<evidence type="ECO:0000313" key="3">
    <source>
        <dbReference type="Proteomes" id="UP000002505"/>
    </source>
</evidence>
<dbReference type="Gene3D" id="3.40.630.30">
    <property type="match status" value="1"/>
</dbReference>